<organism evidence="4 5">
    <name type="scientific">Gymnopilus junonius</name>
    <name type="common">Spectacular rustgill mushroom</name>
    <name type="synonym">Gymnopilus spectabilis subsp. junonius</name>
    <dbReference type="NCBI Taxonomy" id="109634"/>
    <lineage>
        <taxon>Eukaryota</taxon>
        <taxon>Fungi</taxon>
        <taxon>Dikarya</taxon>
        <taxon>Basidiomycota</taxon>
        <taxon>Agaricomycotina</taxon>
        <taxon>Agaricomycetes</taxon>
        <taxon>Agaricomycetidae</taxon>
        <taxon>Agaricales</taxon>
        <taxon>Agaricineae</taxon>
        <taxon>Hymenogastraceae</taxon>
        <taxon>Gymnopilus</taxon>
    </lineage>
</organism>
<evidence type="ECO:0000313" key="5">
    <source>
        <dbReference type="Proteomes" id="UP000724874"/>
    </source>
</evidence>
<dbReference type="AlphaFoldDB" id="A0A9P5TFK0"/>
<dbReference type="InterPro" id="IPR036291">
    <property type="entry name" value="NAD(P)-bd_dom_sf"/>
</dbReference>
<dbReference type="Proteomes" id="UP000724874">
    <property type="component" value="Unassembled WGS sequence"/>
</dbReference>
<evidence type="ECO:0000256" key="1">
    <source>
        <dbReference type="ARBA" id="ARBA00023002"/>
    </source>
</evidence>
<comment type="caution">
    <text evidence="4">The sequence shown here is derived from an EMBL/GenBank/DDBJ whole genome shotgun (WGS) entry which is preliminary data.</text>
</comment>
<dbReference type="Gene3D" id="3.40.50.720">
    <property type="entry name" value="NAD(P)-binding Rossmann-like Domain"/>
    <property type="match status" value="1"/>
</dbReference>
<evidence type="ECO:0000256" key="2">
    <source>
        <dbReference type="ARBA" id="ARBA00023445"/>
    </source>
</evidence>
<gene>
    <name evidence="4" type="ORF">CPB84DRAFT_1690060</name>
</gene>
<dbReference type="EMBL" id="JADNYJ010000211">
    <property type="protein sequence ID" value="KAF8874571.1"/>
    <property type="molecule type" value="Genomic_DNA"/>
</dbReference>
<protein>
    <submittedName>
        <fullName evidence="4">NAD-P-binding protein</fullName>
    </submittedName>
</protein>
<evidence type="ECO:0000259" key="3">
    <source>
        <dbReference type="Pfam" id="PF01370"/>
    </source>
</evidence>
<proteinExistence type="inferred from homology"/>
<dbReference type="Pfam" id="PF01370">
    <property type="entry name" value="Epimerase"/>
    <property type="match status" value="1"/>
</dbReference>
<dbReference type="PANTHER" id="PTHR10366:SF564">
    <property type="entry name" value="STEROL-4-ALPHA-CARBOXYLATE 3-DEHYDROGENASE, DECARBOXYLATING"/>
    <property type="match status" value="1"/>
</dbReference>
<dbReference type="PANTHER" id="PTHR10366">
    <property type="entry name" value="NAD DEPENDENT EPIMERASE/DEHYDRATASE"/>
    <property type="match status" value="1"/>
</dbReference>
<accession>A0A9P5TFK0</accession>
<keyword evidence="1" id="KW-0560">Oxidoreductase</keyword>
<reference evidence="4" key="1">
    <citation type="submission" date="2020-11" db="EMBL/GenBank/DDBJ databases">
        <authorList>
            <consortium name="DOE Joint Genome Institute"/>
            <person name="Ahrendt S."/>
            <person name="Riley R."/>
            <person name="Andreopoulos W."/>
            <person name="LaButti K."/>
            <person name="Pangilinan J."/>
            <person name="Ruiz-duenas F.J."/>
            <person name="Barrasa J.M."/>
            <person name="Sanchez-Garcia M."/>
            <person name="Camarero S."/>
            <person name="Miyauchi S."/>
            <person name="Serrano A."/>
            <person name="Linde D."/>
            <person name="Babiker R."/>
            <person name="Drula E."/>
            <person name="Ayuso-Fernandez I."/>
            <person name="Pacheco R."/>
            <person name="Padilla G."/>
            <person name="Ferreira P."/>
            <person name="Barriuso J."/>
            <person name="Kellner H."/>
            <person name="Castanera R."/>
            <person name="Alfaro M."/>
            <person name="Ramirez L."/>
            <person name="Pisabarro A.G."/>
            <person name="Kuo A."/>
            <person name="Tritt A."/>
            <person name="Lipzen A."/>
            <person name="He G."/>
            <person name="Yan M."/>
            <person name="Ng V."/>
            <person name="Cullen D."/>
            <person name="Martin F."/>
            <person name="Rosso M.-N."/>
            <person name="Henrissat B."/>
            <person name="Hibbett D."/>
            <person name="Martinez A.T."/>
            <person name="Grigoriev I.V."/>
        </authorList>
    </citation>
    <scope>NUCLEOTIDE SEQUENCE</scope>
    <source>
        <strain evidence="4">AH 44721</strain>
    </source>
</reference>
<keyword evidence="5" id="KW-1185">Reference proteome</keyword>
<dbReference type="InterPro" id="IPR001509">
    <property type="entry name" value="Epimerase_deHydtase"/>
</dbReference>
<sequence length="367" mass="41154">MPTVEPSGSRVLVTGANGYIAMWVIRVLLEQGYMIRGVVRSLEKGKHIKEYFSSYGDKMELFVVEDMAKEGAFDDAVKDVDAIEHLATLVTLYGIDPDEYIRPALHGTLGVLQSALKFGQAPVKRIIITSSVAAIYNPVTEHTGTVTFDETSWGDENVEVVKEKGRDAGPIAKYSASKTLAEKAAWDFYKKHKNEIKWDMLALHPPFVFGPTLQKVKKPDDMNASMKNFFWDMITKEMPDDVLQDTFSFVDVRDVADAHVLALKIAKAAGERIVIANKSSTWQGLRDLIQKLQPQLYTSGILPRGKPDLDQMIKFKYNADKGTRILGMQYISEEKMVSDVLADFKARGWLEKRADALYRKVEPVAAN</sequence>
<comment type="similarity">
    <text evidence="2">Belongs to the NAD(P)-dependent epimerase/dehydratase family. Dihydroflavonol-4-reductase subfamily.</text>
</comment>
<dbReference type="OrthoDB" id="2735536at2759"/>
<evidence type="ECO:0000313" key="4">
    <source>
        <dbReference type="EMBL" id="KAF8874571.1"/>
    </source>
</evidence>
<dbReference type="InterPro" id="IPR050425">
    <property type="entry name" value="NAD(P)_dehydrat-like"/>
</dbReference>
<dbReference type="GO" id="GO:0016616">
    <property type="term" value="F:oxidoreductase activity, acting on the CH-OH group of donors, NAD or NADP as acceptor"/>
    <property type="evidence" value="ECO:0007669"/>
    <property type="project" value="TreeGrafter"/>
</dbReference>
<feature type="domain" description="NAD-dependent epimerase/dehydratase" evidence="3">
    <location>
        <begin position="11"/>
        <end position="276"/>
    </location>
</feature>
<name>A0A9P5TFK0_GYMJU</name>
<dbReference type="SUPFAM" id="SSF51735">
    <property type="entry name" value="NAD(P)-binding Rossmann-fold domains"/>
    <property type="match status" value="1"/>
</dbReference>